<accession>A0AA39P1B0</accession>
<dbReference type="AlphaFoldDB" id="A0AA39P1B0"/>
<feature type="region of interest" description="Disordered" evidence="1">
    <location>
        <begin position="1"/>
        <end position="25"/>
    </location>
</feature>
<dbReference type="EMBL" id="JAUEPR010000023">
    <property type="protein sequence ID" value="KAK0475506.1"/>
    <property type="molecule type" value="Genomic_DNA"/>
</dbReference>
<keyword evidence="3" id="KW-1185">Reference proteome</keyword>
<evidence type="ECO:0000313" key="3">
    <source>
        <dbReference type="Proteomes" id="UP001175227"/>
    </source>
</evidence>
<feature type="region of interest" description="Disordered" evidence="1">
    <location>
        <begin position="380"/>
        <end position="399"/>
    </location>
</feature>
<feature type="region of interest" description="Disordered" evidence="1">
    <location>
        <begin position="40"/>
        <end position="119"/>
    </location>
</feature>
<organism evidence="2 3">
    <name type="scientific">Armillaria novae-zelandiae</name>
    <dbReference type="NCBI Taxonomy" id="153914"/>
    <lineage>
        <taxon>Eukaryota</taxon>
        <taxon>Fungi</taxon>
        <taxon>Dikarya</taxon>
        <taxon>Basidiomycota</taxon>
        <taxon>Agaricomycotina</taxon>
        <taxon>Agaricomycetes</taxon>
        <taxon>Agaricomycetidae</taxon>
        <taxon>Agaricales</taxon>
        <taxon>Marasmiineae</taxon>
        <taxon>Physalacriaceae</taxon>
        <taxon>Armillaria</taxon>
    </lineage>
</organism>
<reference evidence="2" key="1">
    <citation type="submission" date="2023-06" db="EMBL/GenBank/DDBJ databases">
        <authorList>
            <consortium name="Lawrence Berkeley National Laboratory"/>
            <person name="Ahrendt S."/>
            <person name="Sahu N."/>
            <person name="Indic B."/>
            <person name="Wong-Bajracharya J."/>
            <person name="Merenyi Z."/>
            <person name="Ke H.-M."/>
            <person name="Monk M."/>
            <person name="Kocsube S."/>
            <person name="Drula E."/>
            <person name="Lipzen A."/>
            <person name="Balint B."/>
            <person name="Henrissat B."/>
            <person name="Andreopoulos B."/>
            <person name="Martin F.M."/>
            <person name="Harder C.B."/>
            <person name="Rigling D."/>
            <person name="Ford K.L."/>
            <person name="Foster G.D."/>
            <person name="Pangilinan J."/>
            <person name="Papanicolaou A."/>
            <person name="Barry K."/>
            <person name="LaButti K."/>
            <person name="Viragh M."/>
            <person name="Koriabine M."/>
            <person name="Yan M."/>
            <person name="Riley R."/>
            <person name="Champramary S."/>
            <person name="Plett K.L."/>
            <person name="Tsai I.J."/>
            <person name="Slot J."/>
            <person name="Sipos G."/>
            <person name="Plett J."/>
            <person name="Nagy L.G."/>
            <person name="Grigoriev I.V."/>
        </authorList>
    </citation>
    <scope>NUCLEOTIDE SEQUENCE</scope>
    <source>
        <strain evidence="2">ICMP 16352</strain>
    </source>
</reference>
<dbReference type="Proteomes" id="UP001175227">
    <property type="component" value="Unassembled WGS sequence"/>
</dbReference>
<protein>
    <submittedName>
        <fullName evidence="2">Uncharacterized protein</fullName>
    </submittedName>
</protein>
<feature type="compositionally biased region" description="Polar residues" evidence="1">
    <location>
        <begin position="67"/>
        <end position="95"/>
    </location>
</feature>
<evidence type="ECO:0000313" key="2">
    <source>
        <dbReference type="EMBL" id="KAK0475506.1"/>
    </source>
</evidence>
<sequence length="539" mass="60464">MSRPTETFLQHSSAHRPGLSTRPANIDAYRQLTDTYRQLTGSVMSNGSRKRTRSGVSDTSEHPTTRYRPNSTQSTPSEPSMSYLGSTRIPSSSMGDRQGGRLESVRRDFPPNGHFLANKSQSERPSYYDLLHEVENLRASHQQRQPTVLPTDCIFDPAVAALFGHATGDNLGQEHTNIPEYDPTIVNLPWEVKHNLRNGMPYFPCLTSFSLEACQEDHATATPLGPWERQQYFVGAGGTLEFSVSPHKAAPEDSIKTYGEWLNLTILMTQGLKDNLDLGDGVRGPRARTFIIGITTHWRHLMKIPRAKELFPVIRAYDSGFRQHIFNNGNIGSWKFSHAAWDSHLTDFFNETLAAKARVADSDAKLIALQGECRYYKSQSGGHRQRNLTTNRTNTKPRRRRPATVINADYICMVCGGKGVHSFGSCPNTARNNIIELRNQKWAANAHPVASVMPVGAAAPPPMELTPTVNDLFPIATPFHRETWTFCLTKVDVLTEFKDISRGIREGSLMGLENYKLDRTSIPRNHYTLPAHHDFLVKK</sequence>
<feature type="compositionally biased region" description="Polar residues" evidence="1">
    <location>
        <begin position="1"/>
        <end position="12"/>
    </location>
</feature>
<feature type="compositionally biased region" description="Basic and acidic residues" evidence="1">
    <location>
        <begin position="98"/>
        <end position="109"/>
    </location>
</feature>
<proteinExistence type="predicted"/>
<comment type="caution">
    <text evidence="2">The sequence shown here is derived from an EMBL/GenBank/DDBJ whole genome shotgun (WGS) entry which is preliminary data.</text>
</comment>
<gene>
    <name evidence="2" type="ORF">IW261DRAFT_1645903</name>
</gene>
<evidence type="ECO:0000256" key="1">
    <source>
        <dbReference type="SAM" id="MobiDB-lite"/>
    </source>
</evidence>
<name>A0AA39P1B0_9AGAR</name>